<dbReference type="PANTHER" id="PTHR45658:SF92">
    <property type="entry name" value="GATA TRANSCRIPTION FACTOR 5"/>
    <property type="match status" value="1"/>
</dbReference>
<keyword evidence="3" id="KW-0862">Zinc</keyword>
<dbReference type="Gramene" id="LPERR02G21110.1">
    <property type="protein sequence ID" value="LPERR02G21110.1"/>
    <property type="gene ID" value="LPERR02G21110"/>
</dbReference>
<dbReference type="GO" id="GO:0030154">
    <property type="term" value="P:cell differentiation"/>
    <property type="evidence" value="ECO:0007669"/>
    <property type="project" value="TreeGrafter"/>
</dbReference>
<protein>
    <recommendedName>
        <fullName evidence="8">GATA-type domain-containing protein</fullName>
    </recommendedName>
</protein>
<feature type="compositionally biased region" description="Basic residues" evidence="5">
    <location>
        <begin position="339"/>
        <end position="353"/>
    </location>
</feature>
<dbReference type="eggNOG" id="KOG1601">
    <property type="taxonomic scope" value="Eukaryota"/>
</dbReference>
<reference evidence="7" key="2">
    <citation type="submission" date="2013-12" db="EMBL/GenBank/DDBJ databases">
        <authorList>
            <person name="Yu Y."/>
            <person name="Lee S."/>
            <person name="de Baynast K."/>
            <person name="Wissotski M."/>
            <person name="Liu L."/>
            <person name="Talag J."/>
            <person name="Goicoechea J."/>
            <person name="Angelova A."/>
            <person name="Jetty R."/>
            <person name="Kudrna D."/>
            <person name="Golser W."/>
            <person name="Rivera L."/>
            <person name="Zhang J."/>
            <person name="Wing R."/>
        </authorList>
    </citation>
    <scope>NUCLEOTIDE SEQUENCE</scope>
</reference>
<dbReference type="GO" id="GO:0005634">
    <property type="term" value="C:nucleus"/>
    <property type="evidence" value="ECO:0007669"/>
    <property type="project" value="TreeGrafter"/>
</dbReference>
<name>A0A0D9VIV7_9ORYZ</name>
<organism evidence="6 7">
    <name type="scientific">Leersia perrieri</name>
    <dbReference type="NCBI Taxonomy" id="77586"/>
    <lineage>
        <taxon>Eukaryota</taxon>
        <taxon>Viridiplantae</taxon>
        <taxon>Streptophyta</taxon>
        <taxon>Embryophyta</taxon>
        <taxon>Tracheophyta</taxon>
        <taxon>Spermatophyta</taxon>
        <taxon>Magnoliopsida</taxon>
        <taxon>Liliopsida</taxon>
        <taxon>Poales</taxon>
        <taxon>Poaceae</taxon>
        <taxon>BOP clade</taxon>
        <taxon>Oryzoideae</taxon>
        <taxon>Oryzeae</taxon>
        <taxon>Oryzinae</taxon>
        <taxon>Leersia</taxon>
    </lineage>
</organism>
<evidence type="ECO:0000256" key="1">
    <source>
        <dbReference type="ARBA" id="ARBA00022723"/>
    </source>
</evidence>
<dbReference type="PANTHER" id="PTHR45658">
    <property type="entry name" value="GATA TRANSCRIPTION FACTOR"/>
    <property type="match status" value="1"/>
</dbReference>
<dbReference type="AlphaFoldDB" id="A0A0D9VIV7"/>
<sequence length="428" mass="45432">MEETEGRVENKTVHLLRTRTFGSHSMTHQALIPSTPSSAFSPASHFLHASSASLSSSPSLSSHRSFAAAAVMSSFAHPHHASSLVEKDGRMSALRSILRPPYEAAEEMAAAAAAGTVAWGAAERGGGDGFSVEDLLDLEELCEVDKDSAGEHVEATPVVEKEKSSDSHGSSVVSYEPMPLLPPVMDLPAHDVEELEWVSRIMDDSLAELPVPQLPAAAALVACNKSKPQHRRLPQDGALVPVRTPTICLLSTEALVPVKSKKRSKRSRASVWSLSGAPMSDSASSSSTATTSSCSSSASFSSFLQFVDFPSLVASDLLDEHQRSGSKKSKHDKNGGGKQKPKKRGRKPKHHQPPHLAGGGGALVPAPSDRRCSHCGSGRLLPEYRPACSPTYVSSLHSNSHRKVLEMRRKKENVVVAVAAAAPAVASF</sequence>
<evidence type="ECO:0000313" key="7">
    <source>
        <dbReference type="Proteomes" id="UP000032180"/>
    </source>
</evidence>
<accession>A0A0D9VIV7</accession>
<evidence type="ECO:0008006" key="8">
    <source>
        <dbReference type="Google" id="ProtNLM"/>
    </source>
</evidence>
<feature type="region of interest" description="Disordered" evidence="5">
    <location>
        <begin position="320"/>
        <end position="369"/>
    </location>
</feature>
<keyword evidence="4" id="KW-0010">Activator</keyword>
<evidence type="ECO:0000313" key="6">
    <source>
        <dbReference type="EnsemblPlants" id="LPERR02G21110.1"/>
    </source>
</evidence>
<dbReference type="GO" id="GO:0008270">
    <property type="term" value="F:zinc ion binding"/>
    <property type="evidence" value="ECO:0007669"/>
    <property type="project" value="UniProtKB-KW"/>
</dbReference>
<evidence type="ECO:0000256" key="3">
    <source>
        <dbReference type="ARBA" id="ARBA00022833"/>
    </source>
</evidence>
<dbReference type="Proteomes" id="UP000032180">
    <property type="component" value="Chromosome 2"/>
</dbReference>
<evidence type="ECO:0000256" key="2">
    <source>
        <dbReference type="ARBA" id="ARBA00022771"/>
    </source>
</evidence>
<evidence type="ECO:0000256" key="4">
    <source>
        <dbReference type="ARBA" id="ARBA00023159"/>
    </source>
</evidence>
<feature type="compositionally biased region" description="Basic and acidic residues" evidence="5">
    <location>
        <begin position="149"/>
        <end position="166"/>
    </location>
</feature>
<evidence type="ECO:0000256" key="5">
    <source>
        <dbReference type="SAM" id="MobiDB-lite"/>
    </source>
</evidence>
<feature type="region of interest" description="Disordered" evidence="5">
    <location>
        <begin position="259"/>
        <end position="291"/>
    </location>
</feature>
<dbReference type="EnsemblPlants" id="LPERR02G21110.1">
    <property type="protein sequence ID" value="LPERR02G21110.1"/>
    <property type="gene ID" value="LPERR02G21110"/>
</dbReference>
<proteinExistence type="predicted"/>
<keyword evidence="7" id="KW-1185">Reference proteome</keyword>
<feature type="region of interest" description="Disordered" evidence="5">
    <location>
        <begin position="149"/>
        <end position="172"/>
    </location>
</feature>
<keyword evidence="2" id="KW-0863">Zinc-finger</keyword>
<feature type="compositionally biased region" description="Low complexity" evidence="5">
    <location>
        <begin position="273"/>
        <end position="291"/>
    </location>
</feature>
<feature type="compositionally biased region" description="Basic residues" evidence="5">
    <location>
        <begin position="259"/>
        <end position="268"/>
    </location>
</feature>
<dbReference type="InterPro" id="IPR051140">
    <property type="entry name" value="GATA_TF"/>
</dbReference>
<reference evidence="6 7" key="1">
    <citation type="submission" date="2012-08" db="EMBL/GenBank/DDBJ databases">
        <title>Oryza genome evolution.</title>
        <authorList>
            <person name="Wing R.A."/>
        </authorList>
    </citation>
    <scope>NUCLEOTIDE SEQUENCE</scope>
</reference>
<dbReference type="HOGENOM" id="CLU_045755_1_0_1"/>
<keyword evidence="1" id="KW-0479">Metal-binding</keyword>
<reference evidence="6" key="3">
    <citation type="submission" date="2015-04" db="UniProtKB">
        <authorList>
            <consortium name="EnsemblPlants"/>
        </authorList>
    </citation>
    <scope>IDENTIFICATION</scope>
</reference>
<dbReference type="STRING" id="77586.A0A0D9VIV7"/>